<accession>A0ABN7W034</accession>
<evidence type="ECO:0000313" key="1">
    <source>
        <dbReference type="EMBL" id="CAG8808446.1"/>
    </source>
</evidence>
<comment type="caution">
    <text evidence="1">The sequence shown here is derived from an EMBL/GenBank/DDBJ whole genome shotgun (WGS) entry which is preliminary data.</text>
</comment>
<dbReference type="Proteomes" id="UP000789901">
    <property type="component" value="Unassembled WGS sequence"/>
</dbReference>
<dbReference type="EMBL" id="CAJVQB010026399">
    <property type="protein sequence ID" value="CAG8808446.1"/>
    <property type="molecule type" value="Genomic_DNA"/>
</dbReference>
<reference evidence="1 2" key="1">
    <citation type="submission" date="2021-06" db="EMBL/GenBank/DDBJ databases">
        <authorList>
            <person name="Kallberg Y."/>
            <person name="Tangrot J."/>
            <person name="Rosling A."/>
        </authorList>
    </citation>
    <scope>NUCLEOTIDE SEQUENCE [LARGE SCALE GENOMIC DNA]</scope>
    <source>
        <strain evidence="1 2">120-4 pot B 10/14</strain>
    </source>
</reference>
<keyword evidence="2" id="KW-1185">Reference proteome</keyword>
<sequence length="66" mass="7727">MTEIENLKEAPNETMIPHKVQIGNVNLDNIEQQNKQIETKDISKPITNKYTENQKMNILTEERFTP</sequence>
<gene>
    <name evidence="1" type="ORF">GMARGA_LOCUS24705</name>
</gene>
<feature type="non-terminal residue" evidence="1">
    <location>
        <position position="66"/>
    </location>
</feature>
<evidence type="ECO:0000313" key="2">
    <source>
        <dbReference type="Proteomes" id="UP000789901"/>
    </source>
</evidence>
<protein>
    <submittedName>
        <fullName evidence="1">41398_t:CDS:1</fullName>
    </submittedName>
</protein>
<organism evidence="1 2">
    <name type="scientific">Gigaspora margarita</name>
    <dbReference type="NCBI Taxonomy" id="4874"/>
    <lineage>
        <taxon>Eukaryota</taxon>
        <taxon>Fungi</taxon>
        <taxon>Fungi incertae sedis</taxon>
        <taxon>Mucoromycota</taxon>
        <taxon>Glomeromycotina</taxon>
        <taxon>Glomeromycetes</taxon>
        <taxon>Diversisporales</taxon>
        <taxon>Gigasporaceae</taxon>
        <taxon>Gigaspora</taxon>
    </lineage>
</organism>
<name>A0ABN7W034_GIGMA</name>
<proteinExistence type="predicted"/>